<dbReference type="SUPFAM" id="SSF48403">
    <property type="entry name" value="Ankyrin repeat"/>
    <property type="match status" value="1"/>
</dbReference>
<dbReference type="EMBL" id="JAPFFF010000060">
    <property type="protein sequence ID" value="KAK8837292.1"/>
    <property type="molecule type" value="Genomic_DNA"/>
</dbReference>
<name>A0ABR2GTL8_9EUKA</name>
<protein>
    <recommendedName>
        <fullName evidence="4">DUF3447 domain-containing protein</fullName>
    </recommendedName>
</protein>
<dbReference type="Proteomes" id="UP001470230">
    <property type="component" value="Unassembled WGS sequence"/>
</dbReference>
<evidence type="ECO:0008006" key="4">
    <source>
        <dbReference type="Google" id="ProtNLM"/>
    </source>
</evidence>
<gene>
    <name evidence="2" type="ORF">M9Y10_036722</name>
</gene>
<dbReference type="SUPFAM" id="SSF52058">
    <property type="entry name" value="L domain-like"/>
    <property type="match status" value="1"/>
</dbReference>
<accession>A0ABR2GTL8</accession>
<comment type="caution">
    <text evidence="2">The sequence shown here is derived from an EMBL/GenBank/DDBJ whole genome shotgun (WGS) entry which is preliminary data.</text>
</comment>
<evidence type="ECO:0000313" key="3">
    <source>
        <dbReference type="Proteomes" id="UP001470230"/>
    </source>
</evidence>
<proteinExistence type="predicted"/>
<dbReference type="PANTHER" id="PTHR24159">
    <property type="match status" value="1"/>
</dbReference>
<dbReference type="InterPro" id="IPR036770">
    <property type="entry name" value="Ankyrin_rpt-contain_sf"/>
</dbReference>
<feature type="region of interest" description="Disordered" evidence="1">
    <location>
        <begin position="1"/>
        <end position="28"/>
    </location>
</feature>
<dbReference type="PANTHER" id="PTHR24159:SF5">
    <property type="entry name" value="ANK_REP_REGION DOMAIN-CONTAINING PROTEIN"/>
    <property type="match status" value="1"/>
</dbReference>
<organism evidence="2 3">
    <name type="scientific">Tritrichomonas musculus</name>
    <dbReference type="NCBI Taxonomy" id="1915356"/>
    <lineage>
        <taxon>Eukaryota</taxon>
        <taxon>Metamonada</taxon>
        <taxon>Parabasalia</taxon>
        <taxon>Tritrichomonadida</taxon>
        <taxon>Tritrichomonadidae</taxon>
        <taxon>Tritrichomonas</taxon>
    </lineage>
</organism>
<dbReference type="InterPro" id="IPR026906">
    <property type="entry name" value="LRR_5"/>
</dbReference>
<dbReference type="InterPro" id="IPR032675">
    <property type="entry name" value="LRR_dom_sf"/>
</dbReference>
<evidence type="ECO:0000313" key="2">
    <source>
        <dbReference type="EMBL" id="KAK8837292.1"/>
    </source>
</evidence>
<reference evidence="2 3" key="1">
    <citation type="submission" date="2024-04" db="EMBL/GenBank/DDBJ databases">
        <title>Tritrichomonas musculus Genome.</title>
        <authorList>
            <person name="Alves-Ferreira E."/>
            <person name="Grigg M."/>
            <person name="Lorenzi H."/>
            <person name="Galac M."/>
        </authorList>
    </citation>
    <scope>NUCLEOTIDE SEQUENCE [LARGE SCALE GENOMIC DNA]</scope>
    <source>
        <strain evidence="2 3">EAF2021</strain>
    </source>
</reference>
<evidence type="ECO:0000256" key="1">
    <source>
        <dbReference type="SAM" id="MobiDB-lite"/>
    </source>
</evidence>
<keyword evidence="3" id="KW-1185">Reference proteome</keyword>
<feature type="compositionally biased region" description="Basic residues" evidence="1">
    <location>
        <begin position="1"/>
        <end position="18"/>
    </location>
</feature>
<sequence length="589" mass="69534">MSKTLYKHSPKKQKNHKNSKLEASQPRANMINEKEEEILTNKEISKYIREKRELYENIIQYIENPTGDYQNDLNHLNVLLDNQKQEENREKLEQLLRLISCIADNHERSEFVFRNICELLKFYQDKIKELFSNIDLFNIFENNKAILLFLFDTKIITIDAKISNEKILLIEEYKKLFFPEIKVFLDKEKIAEIEKDISSIDSFDQKRHEGENDSYVCYLIRQDAAEDFITYVNQTNLSLNSQIKYSIFETNPFLIENGASLIEYAAFFGSITIFQFLRLNNVELTPSLWLYAIHSNNAELIHLLEQNKVDPSPDLDKQKYERIFIESIKCHHNEIAEYIKANYLDDQNENEEKNEDILSTILQSHNYSYFPSNFTHENDFYHLVINDYHKLSNLFLKRKQRTINQMMHNNTISLQKAANENLYDVLYYLLLFENQIPNCFFKGNKNLKRIIIPSTIKVIGKEAFRECSALKQVTIPSSVTQIRQYTFYKCESLEQITIPSSVTEIARCAFAFCSSLKNIKLPYSLKEVGRETFDSCELLEQVVMPNVTQIRKNTFRFCNMLRQITINKSLEISSIRGELVYFNARIIRI</sequence>
<dbReference type="Gene3D" id="3.80.10.10">
    <property type="entry name" value="Ribonuclease Inhibitor"/>
    <property type="match status" value="1"/>
</dbReference>
<dbReference type="Pfam" id="PF13306">
    <property type="entry name" value="LRR_5"/>
    <property type="match status" value="1"/>
</dbReference>